<dbReference type="GO" id="GO:0006952">
    <property type="term" value="P:defense response"/>
    <property type="evidence" value="ECO:0007669"/>
    <property type="project" value="UniProtKB-KW"/>
</dbReference>
<evidence type="ECO:0000256" key="3">
    <source>
        <dbReference type="ARBA" id="ARBA00022821"/>
    </source>
</evidence>
<keyword evidence="6" id="KW-1185">Reference proteome</keyword>
<name>A0A9D4W824_PEA</name>
<reference evidence="5 6" key="1">
    <citation type="journal article" date="2022" name="Nat. Genet.">
        <title>Improved pea reference genome and pan-genome highlight genomic features and evolutionary characteristics.</title>
        <authorList>
            <person name="Yang T."/>
            <person name="Liu R."/>
            <person name="Luo Y."/>
            <person name="Hu S."/>
            <person name="Wang D."/>
            <person name="Wang C."/>
            <person name="Pandey M.K."/>
            <person name="Ge S."/>
            <person name="Xu Q."/>
            <person name="Li N."/>
            <person name="Li G."/>
            <person name="Huang Y."/>
            <person name="Saxena R.K."/>
            <person name="Ji Y."/>
            <person name="Li M."/>
            <person name="Yan X."/>
            <person name="He Y."/>
            <person name="Liu Y."/>
            <person name="Wang X."/>
            <person name="Xiang C."/>
            <person name="Varshney R.K."/>
            <person name="Ding H."/>
            <person name="Gao S."/>
            <person name="Zong X."/>
        </authorList>
    </citation>
    <scope>NUCLEOTIDE SEQUENCE [LARGE SCALE GENOMIC DNA]</scope>
    <source>
        <strain evidence="5 6">cv. Zhongwan 6</strain>
    </source>
</reference>
<dbReference type="Pfam" id="PF20160">
    <property type="entry name" value="C-JID"/>
    <property type="match status" value="1"/>
</dbReference>
<dbReference type="EMBL" id="JAMSHJ010000006">
    <property type="protein sequence ID" value="KAI5396648.1"/>
    <property type="molecule type" value="Genomic_DNA"/>
</dbReference>
<accession>A0A9D4W824</accession>
<keyword evidence="1" id="KW-0433">Leucine-rich repeat</keyword>
<feature type="domain" description="C-JID" evidence="4">
    <location>
        <begin position="288"/>
        <end position="382"/>
    </location>
</feature>
<dbReference type="Gene3D" id="3.80.10.10">
    <property type="entry name" value="Ribonuclease Inhibitor"/>
    <property type="match status" value="2"/>
</dbReference>
<evidence type="ECO:0000259" key="4">
    <source>
        <dbReference type="Pfam" id="PF20160"/>
    </source>
</evidence>
<dbReference type="Gramene" id="Psat06G0274500-T1">
    <property type="protein sequence ID" value="KAI5396648.1"/>
    <property type="gene ID" value="KIW84_062745"/>
</dbReference>
<evidence type="ECO:0000313" key="5">
    <source>
        <dbReference type="EMBL" id="KAI5396648.1"/>
    </source>
</evidence>
<dbReference type="InterPro" id="IPR032675">
    <property type="entry name" value="LRR_dom_sf"/>
</dbReference>
<dbReference type="AlphaFoldDB" id="A0A9D4W824"/>
<keyword evidence="3" id="KW-0611">Plant defense</keyword>
<evidence type="ECO:0000256" key="1">
    <source>
        <dbReference type="ARBA" id="ARBA00022614"/>
    </source>
</evidence>
<dbReference type="Proteomes" id="UP001058974">
    <property type="component" value="Chromosome 6"/>
</dbReference>
<evidence type="ECO:0000313" key="6">
    <source>
        <dbReference type="Proteomes" id="UP001058974"/>
    </source>
</evidence>
<evidence type="ECO:0000256" key="2">
    <source>
        <dbReference type="ARBA" id="ARBA00022737"/>
    </source>
</evidence>
<comment type="caution">
    <text evidence="5">The sequence shown here is derived from an EMBL/GenBank/DDBJ whole genome shotgun (WGS) entry which is preliminary data.</text>
</comment>
<gene>
    <name evidence="5" type="ORF">KIW84_062745</name>
</gene>
<dbReference type="InterPro" id="IPR045344">
    <property type="entry name" value="C-JID"/>
</dbReference>
<keyword evidence="2" id="KW-0677">Repeat</keyword>
<proteinExistence type="predicted"/>
<organism evidence="5 6">
    <name type="scientific">Pisum sativum</name>
    <name type="common">Garden pea</name>
    <name type="synonym">Lathyrus oleraceus</name>
    <dbReference type="NCBI Taxonomy" id="3888"/>
    <lineage>
        <taxon>Eukaryota</taxon>
        <taxon>Viridiplantae</taxon>
        <taxon>Streptophyta</taxon>
        <taxon>Embryophyta</taxon>
        <taxon>Tracheophyta</taxon>
        <taxon>Spermatophyta</taxon>
        <taxon>Magnoliopsida</taxon>
        <taxon>eudicotyledons</taxon>
        <taxon>Gunneridae</taxon>
        <taxon>Pentapetalae</taxon>
        <taxon>rosids</taxon>
        <taxon>fabids</taxon>
        <taxon>Fabales</taxon>
        <taxon>Fabaceae</taxon>
        <taxon>Papilionoideae</taxon>
        <taxon>50 kb inversion clade</taxon>
        <taxon>NPAAA clade</taxon>
        <taxon>Hologalegina</taxon>
        <taxon>IRL clade</taxon>
        <taxon>Fabeae</taxon>
        <taxon>Lathyrus</taxon>
    </lineage>
</organism>
<dbReference type="PANTHER" id="PTHR36766:SF30">
    <property type="entry name" value="TIR-NBS TYPE DISEASE RESISTANCE PROTEIN-RELATED"/>
    <property type="match status" value="1"/>
</dbReference>
<dbReference type="PANTHER" id="PTHR36766">
    <property type="entry name" value="PLANT BROAD-SPECTRUM MILDEW RESISTANCE PROTEIN RPW8"/>
    <property type="match status" value="1"/>
</dbReference>
<protein>
    <recommendedName>
        <fullName evidence="4">C-JID domain-containing protein</fullName>
    </recommendedName>
</protein>
<dbReference type="SUPFAM" id="SSF52058">
    <property type="entry name" value="L domain-like"/>
    <property type="match status" value="1"/>
</dbReference>
<sequence length="602" mass="69565">MGWSAGSCEFEVISLSGCKNLVELSDLSLASKPEKVHLDDCTSLLNVPSYILSLDSLLAINLRGCKQLCYIESEKQSKSLRWLNLRGCSRLTKYSVVSEELKYSNLDCIAIEELPDNINLLLKLNKLSLRGSNIETLPGSIQYLSLLRALDVSNCRRLRSLPKLLFLLQDLNVSNCISLVIVSNLGMTMLQDSFGRLKKRTLLRQIQEEEKMAIRHQNYLGRFEFHNCMKLDQIAGRTVLEEALIRIQLAAYLSSKFEECYETADEVSDNFHPEDFVHISRPFYSILVGNEIPYWFMHKKTDSLVIIIELSPLLHLRNRFLGFAFCLVLGASESNRKNIRSTSLMAGNFTRNFPWKVSFEFFVLSGISGSMVKQCGIRPLYSPFGIMQSLNEEVSIEAKRAYHDFEYNRIPMEYWLLRYYAHPLDRLGFPSKQPGFLSVIMENLRNLHHQPRDLRRLAQLFLNDYCYFGELLDNIDIFSSLRSLWIHCCNIESLPARIRNLSRLEYLKFYDCKRLRSISKLPPSLETLLVVNCTSLETVEFSEEYIRHVFLDGTFLNGMTHMVHEKVSRIQVTDPETNVIDWWSMEKYGPSRANISSMLLHV</sequence>